<dbReference type="Pfam" id="PF21806">
    <property type="entry name" value="DUF6879"/>
    <property type="match status" value="1"/>
</dbReference>
<name>A0ABN0WCI7_9ACTN</name>
<evidence type="ECO:0000313" key="2">
    <source>
        <dbReference type="EMBL" id="GAA0332844.1"/>
    </source>
</evidence>
<dbReference type="InterPro" id="IPR049244">
    <property type="entry name" value="DUF6879"/>
</dbReference>
<reference evidence="2 3" key="1">
    <citation type="journal article" date="2019" name="Int. J. Syst. Evol. Microbiol.">
        <title>The Global Catalogue of Microorganisms (GCM) 10K type strain sequencing project: providing services to taxonomists for standard genome sequencing and annotation.</title>
        <authorList>
            <consortium name="The Broad Institute Genomics Platform"/>
            <consortium name="The Broad Institute Genome Sequencing Center for Infectious Disease"/>
            <person name="Wu L."/>
            <person name="Ma J."/>
        </authorList>
    </citation>
    <scope>NUCLEOTIDE SEQUENCE [LARGE SCALE GENOMIC DNA]</scope>
    <source>
        <strain evidence="2 3">JCM 4565</strain>
    </source>
</reference>
<protein>
    <recommendedName>
        <fullName evidence="1">DUF6879 domain-containing protein</fullName>
    </recommendedName>
</protein>
<organism evidence="2 3">
    <name type="scientific">Streptomyces blastmyceticus</name>
    <dbReference type="NCBI Taxonomy" id="68180"/>
    <lineage>
        <taxon>Bacteria</taxon>
        <taxon>Bacillati</taxon>
        <taxon>Actinomycetota</taxon>
        <taxon>Actinomycetes</taxon>
        <taxon>Kitasatosporales</taxon>
        <taxon>Streptomycetaceae</taxon>
        <taxon>Streptomyces</taxon>
    </lineage>
</organism>
<evidence type="ECO:0000259" key="1">
    <source>
        <dbReference type="Pfam" id="PF21806"/>
    </source>
</evidence>
<gene>
    <name evidence="2" type="ORF">GCM10010319_06000</name>
</gene>
<proteinExistence type="predicted"/>
<comment type="caution">
    <text evidence="2">The sequence shown here is derived from an EMBL/GenBank/DDBJ whole genome shotgun (WGS) entry which is preliminary data.</text>
</comment>
<dbReference type="RefSeq" id="WP_344115731.1">
    <property type="nucleotide sequence ID" value="NZ_BAAABW010000002.1"/>
</dbReference>
<keyword evidence="3" id="KW-1185">Reference proteome</keyword>
<sequence length="174" mass="19803">MSQSVPSFEELLDSAQHSAFHLEMRDTYSVDEERDHVAAWRRGGRADDADSAQWRPWVDLVRRTVGRGVLMRRARVVSEPVTEYIRYEHAGTSVNIRAGEQVRWLPRHKASDIALPGNDFWLIDDRIVRFNIFTGDGAAVDPQASEEPTVIKLCASAFEEVWARAVPHGEYEIV</sequence>
<evidence type="ECO:0000313" key="3">
    <source>
        <dbReference type="Proteomes" id="UP001500063"/>
    </source>
</evidence>
<accession>A0ABN0WCI7</accession>
<dbReference type="Proteomes" id="UP001500063">
    <property type="component" value="Unassembled WGS sequence"/>
</dbReference>
<feature type="domain" description="DUF6879" evidence="1">
    <location>
        <begin position="7"/>
        <end position="171"/>
    </location>
</feature>
<dbReference type="EMBL" id="BAAABW010000002">
    <property type="protein sequence ID" value="GAA0332844.1"/>
    <property type="molecule type" value="Genomic_DNA"/>
</dbReference>